<feature type="compositionally biased region" description="Polar residues" evidence="9">
    <location>
        <begin position="124"/>
        <end position="136"/>
    </location>
</feature>
<dbReference type="AlphaFoldDB" id="A0AAN6PNX0"/>
<keyword evidence="3" id="KW-0813">Transport</keyword>
<keyword evidence="6" id="KW-0653">Protein transport</keyword>
<dbReference type="InterPro" id="IPR004648">
    <property type="entry name" value="Oligpept_transpt"/>
</dbReference>
<comment type="subcellular location">
    <subcellularLocation>
        <location evidence="1">Membrane</location>
        <topology evidence="1">Multi-pass membrane protein</topology>
    </subcellularLocation>
</comment>
<dbReference type="PANTHER" id="PTHR22601">
    <property type="entry name" value="ISP4 LIKE PROTEIN"/>
    <property type="match status" value="1"/>
</dbReference>
<keyword evidence="4 10" id="KW-0812">Transmembrane</keyword>
<evidence type="ECO:0000256" key="9">
    <source>
        <dbReference type="SAM" id="MobiDB-lite"/>
    </source>
</evidence>
<sequence length="1035" mass="114274">MTTPGGSRALSKQQQRDTASDRAILLQSLAPGPAPGKDPTPPPAPVSAPPPLGPLGPLHTRDSTAPLPPHGPPELRRADPHGRGPESTVPPADPTETDSPRDPAPDPAPDPMTADQPPLRSAAGFTSPSYGSITSRPSDDSADEGAATPLVRSRKPSDASRDSLGDFGLRRRRDGSQARSPTSRRTPRHSEELGGSTTIGGLEGRFGTTETPLLNDLAKQPEAEDEDDDDGRSYVFDSDVDDDQDPPDNSPYAQVRASVSPTDNTSLSINTPRMWALSILFSILGSSTNLFFSLRYPSVAITPVIALLMVHPLGLLWDYFLKRPDDPPEEYVDGFRSDNPSTAAEPGSHFVPLEGRGTLDRMRLWLAQGRWNEKEHSCVYVSSNVSFGFAFATDVIVEQTQFYKQEASITYQLLLTISTQILGYTFAGLTRRFLVRPSGMIWPGTLMSAAMFTTLHKEENEEANGWRISRWKFFYVVWLGAFLFYFLPGLLMPALSYFNVITWFAPDNVVVANLFGVVSGLGLFPVTFDWAQVAYIGSPLLTPFWAAMNVVGGLVVVMWIVAPIAYYSNWLYSSYMPILSAAVFDNTGNVYDVSKVLTEDFMFDRDAYSKYSRVFLPITYVLSYGVQFAGLAALVTHTICWHGKDIWTQWKRSLEETSGEQKGTYQPVSEPSEGSARSANGRDRRANRSSLSIDNLMSREDVHNRLMRRYKDAPMLWYLMTFVSMTAIGIFVVEYYPIHLPWYGLLLALGICATLFIPIGIIMAVTNQHSSIYLICQLIAGILFPGRPVANMVFVTYGYISSAQGIKFAADLKLGHYMKIPPRILFSVQLVATVISSLTQIAVLNWMFVHIPGLCTPQAINGFTCPIARVHFNGSILWGVVGPAEFFGPNATYRPLVWAFAVGAVLPVPLWLYARKKKDSLLRKVNLPVLFGSLGWIPPATGLNFSVWAVVCYVFNYLVKKRAPAWWGKYTMTMSAALDSGLAFGIVVVFFGFVYSGLARGFTWWGTEVYKSGCDWRACAYRGVPEGGRFGPEAW</sequence>
<dbReference type="Pfam" id="PF03169">
    <property type="entry name" value="OPT"/>
    <property type="match status" value="1"/>
</dbReference>
<feature type="compositionally biased region" description="Polar residues" evidence="9">
    <location>
        <begin position="1"/>
        <end position="13"/>
    </location>
</feature>
<evidence type="ECO:0000256" key="5">
    <source>
        <dbReference type="ARBA" id="ARBA00022856"/>
    </source>
</evidence>
<feature type="transmembrane region" description="Helical" evidence="10">
    <location>
        <begin position="742"/>
        <end position="765"/>
    </location>
</feature>
<organism evidence="11 12">
    <name type="scientific">Parachaetomium inaequale</name>
    <dbReference type="NCBI Taxonomy" id="2588326"/>
    <lineage>
        <taxon>Eukaryota</taxon>
        <taxon>Fungi</taxon>
        <taxon>Dikarya</taxon>
        <taxon>Ascomycota</taxon>
        <taxon>Pezizomycotina</taxon>
        <taxon>Sordariomycetes</taxon>
        <taxon>Sordariomycetidae</taxon>
        <taxon>Sordariales</taxon>
        <taxon>Chaetomiaceae</taxon>
        <taxon>Parachaetomium</taxon>
    </lineage>
</organism>
<feature type="transmembrane region" description="Helical" evidence="10">
    <location>
        <begin position="896"/>
        <end position="914"/>
    </location>
</feature>
<evidence type="ECO:0000256" key="8">
    <source>
        <dbReference type="ARBA" id="ARBA00023136"/>
    </source>
</evidence>
<evidence type="ECO:0000256" key="10">
    <source>
        <dbReference type="SAM" id="Phobius"/>
    </source>
</evidence>
<accession>A0AAN6PNX0</accession>
<dbReference type="GO" id="GO:0015031">
    <property type="term" value="P:protein transport"/>
    <property type="evidence" value="ECO:0007669"/>
    <property type="project" value="UniProtKB-KW"/>
</dbReference>
<feature type="region of interest" description="Disordered" evidence="9">
    <location>
        <begin position="1"/>
        <end position="264"/>
    </location>
</feature>
<feature type="transmembrane region" description="Helical" evidence="10">
    <location>
        <begin position="299"/>
        <end position="320"/>
    </location>
</feature>
<name>A0AAN6PNX0_9PEZI</name>
<evidence type="ECO:0000256" key="7">
    <source>
        <dbReference type="ARBA" id="ARBA00022989"/>
    </source>
</evidence>
<dbReference type="NCBIfam" id="TIGR00727">
    <property type="entry name" value="ISP4_OPT"/>
    <property type="match status" value="1"/>
</dbReference>
<feature type="compositionally biased region" description="Basic and acidic residues" evidence="9">
    <location>
        <begin position="73"/>
        <end position="84"/>
    </location>
</feature>
<dbReference type="InterPro" id="IPR004813">
    <property type="entry name" value="OPT"/>
</dbReference>
<feature type="region of interest" description="Disordered" evidence="9">
    <location>
        <begin position="658"/>
        <end position="687"/>
    </location>
</feature>
<feature type="transmembrane region" description="Helical" evidence="10">
    <location>
        <begin position="510"/>
        <end position="531"/>
    </location>
</feature>
<keyword evidence="5" id="KW-0571">Peptide transport</keyword>
<dbReference type="GO" id="GO:0016020">
    <property type="term" value="C:membrane"/>
    <property type="evidence" value="ECO:0007669"/>
    <property type="project" value="UniProtKB-SubCell"/>
</dbReference>
<feature type="compositionally biased region" description="Basic and acidic residues" evidence="9">
    <location>
        <begin position="155"/>
        <end position="164"/>
    </location>
</feature>
<dbReference type="GO" id="GO:0035673">
    <property type="term" value="F:oligopeptide transmembrane transporter activity"/>
    <property type="evidence" value="ECO:0007669"/>
    <property type="project" value="InterPro"/>
</dbReference>
<evidence type="ECO:0000256" key="1">
    <source>
        <dbReference type="ARBA" id="ARBA00004141"/>
    </source>
</evidence>
<evidence type="ECO:0000256" key="3">
    <source>
        <dbReference type="ARBA" id="ARBA00022448"/>
    </source>
</evidence>
<gene>
    <name evidence="11" type="ORF">C8A01DRAFT_14391</name>
</gene>
<dbReference type="EMBL" id="MU854349">
    <property type="protein sequence ID" value="KAK4041950.1"/>
    <property type="molecule type" value="Genomic_DNA"/>
</dbReference>
<dbReference type="Proteomes" id="UP001303115">
    <property type="component" value="Unassembled WGS sequence"/>
</dbReference>
<feature type="transmembrane region" description="Helical" evidence="10">
    <location>
        <begin position="543"/>
        <end position="567"/>
    </location>
</feature>
<feature type="transmembrane region" description="Helical" evidence="10">
    <location>
        <begin position="715"/>
        <end position="736"/>
    </location>
</feature>
<evidence type="ECO:0000256" key="6">
    <source>
        <dbReference type="ARBA" id="ARBA00022927"/>
    </source>
</evidence>
<feature type="transmembrane region" description="Helical" evidence="10">
    <location>
        <begin position="274"/>
        <end position="292"/>
    </location>
</feature>
<evidence type="ECO:0000256" key="4">
    <source>
        <dbReference type="ARBA" id="ARBA00022692"/>
    </source>
</evidence>
<keyword evidence="12" id="KW-1185">Reference proteome</keyword>
<feature type="compositionally biased region" description="Polar residues" evidence="9">
    <location>
        <begin position="660"/>
        <end position="669"/>
    </location>
</feature>
<evidence type="ECO:0000313" key="12">
    <source>
        <dbReference type="Proteomes" id="UP001303115"/>
    </source>
</evidence>
<keyword evidence="8 10" id="KW-0472">Membrane</keyword>
<evidence type="ECO:0000313" key="11">
    <source>
        <dbReference type="EMBL" id="KAK4041950.1"/>
    </source>
</evidence>
<dbReference type="NCBIfam" id="TIGR00728">
    <property type="entry name" value="OPT_sfam"/>
    <property type="match status" value="1"/>
</dbReference>
<feature type="transmembrane region" description="Helical" evidence="10">
    <location>
        <begin position="980"/>
        <end position="998"/>
    </location>
</feature>
<evidence type="ECO:0000256" key="2">
    <source>
        <dbReference type="ARBA" id="ARBA00008807"/>
    </source>
</evidence>
<proteinExistence type="inferred from homology"/>
<comment type="caution">
    <text evidence="11">The sequence shown here is derived from an EMBL/GenBank/DDBJ whole genome shotgun (WGS) entry which is preliminary data.</text>
</comment>
<feature type="transmembrane region" description="Helical" evidence="10">
    <location>
        <begin position="614"/>
        <end position="635"/>
    </location>
</feature>
<feature type="transmembrane region" description="Helical" evidence="10">
    <location>
        <begin position="473"/>
        <end position="498"/>
    </location>
</feature>
<feature type="transmembrane region" description="Helical" evidence="10">
    <location>
        <begin position="772"/>
        <end position="790"/>
    </location>
</feature>
<reference evidence="12" key="1">
    <citation type="journal article" date="2023" name="Mol. Phylogenet. Evol.">
        <title>Genome-scale phylogeny and comparative genomics of the fungal order Sordariales.</title>
        <authorList>
            <person name="Hensen N."/>
            <person name="Bonometti L."/>
            <person name="Westerberg I."/>
            <person name="Brannstrom I.O."/>
            <person name="Guillou S."/>
            <person name="Cros-Aarteil S."/>
            <person name="Calhoun S."/>
            <person name="Haridas S."/>
            <person name="Kuo A."/>
            <person name="Mondo S."/>
            <person name="Pangilinan J."/>
            <person name="Riley R."/>
            <person name="LaButti K."/>
            <person name="Andreopoulos B."/>
            <person name="Lipzen A."/>
            <person name="Chen C."/>
            <person name="Yan M."/>
            <person name="Daum C."/>
            <person name="Ng V."/>
            <person name="Clum A."/>
            <person name="Steindorff A."/>
            <person name="Ohm R.A."/>
            <person name="Martin F."/>
            <person name="Silar P."/>
            <person name="Natvig D.O."/>
            <person name="Lalanne C."/>
            <person name="Gautier V."/>
            <person name="Ament-Velasquez S.L."/>
            <person name="Kruys A."/>
            <person name="Hutchinson M.I."/>
            <person name="Powell A.J."/>
            <person name="Barry K."/>
            <person name="Miller A.N."/>
            <person name="Grigoriev I.V."/>
            <person name="Debuchy R."/>
            <person name="Gladieux P."/>
            <person name="Hiltunen Thoren M."/>
            <person name="Johannesson H."/>
        </authorList>
    </citation>
    <scope>NUCLEOTIDE SEQUENCE [LARGE SCALE GENOMIC DNA]</scope>
    <source>
        <strain evidence="12">CBS 284.82</strain>
    </source>
</reference>
<comment type="similarity">
    <text evidence="2">Belongs to the oligopeptide OPT transporter family.</text>
</comment>
<feature type="transmembrane region" description="Helical" evidence="10">
    <location>
        <begin position="409"/>
        <end position="427"/>
    </location>
</feature>
<protein>
    <submittedName>
        <fullName evidence="11">OPT oligopeptide transporter protein-domain-containing protein</fullName>
    </submittedName>
</protein>
<keyword evidence="7 10" id="KW-1133">Transmembrane helix</keyword>
<feature type="transmembrane region" description="Helical" evidence="10">
    <location>
        <begin position="824"/>
        <end position="848"/>
    </location>
</feature>
<feature type="compositionally biased region" description="Pro residues" evidence="9">
    <location>
        <begin position="32"/>
        <end position="54"/>
    </location>
</feature>